<dbReference type="InterPro" id="IPR036397">
    <property type="entry name" value="RNaseH_sf"/>
</dbReference>
<evidence type="ECO:0000259" key="1">
    <source>
        <dbReference type="PROSITE" id="PS50172"/>
    </source>
</evidence>
<dbReference type="EMBL" id="JAGGKS010000008">
    <property type="protein sequence ID" value="MBP1926882.1"/>
    <property type="molecule type" value="Genomic_DNA"/>
</dbReference>
<dbReference type="PANTHER" id="PTHR30231">
    <property type="entry name" value="DNA POLYMERASE III SUBUNIT EPSILON"/>
    <property type="match status" value="1"/>
</dbReference>
<dbReference type="SUPFAM" id="SSF53098">
    <property type="entry name" value="Ribonuclease H-like"/>
    <property type="match status" value="1"/>
</dbReference>
<dbReference type="InterPro" id="IPR012337">
    <property type="entry name" value="RNaseH-like_sf"/>
</dbReference>
<dbReference type="Gene3D" id="3.30.420.10">
    <property type="entry name" value="Ribonuclease H-like superfamily/Ribonuclease H"/>
    <property type="match status" value="1"/>
</dbReference>
<dbReference type="InterPro" id="IPR036420">
    <property type="entry name" value="BRCT_dom_sf"/>
</dbReference>
<dbReference type="PANTHER" id="PTHR30231:SF42">
    <property type="entry name" value="EXONUCLEASE"/>
    <property type="match status" value="1"/>
</dbReference>
<dbReference type="RefSeq" id="WP_209512599.1">
    <property type="nucleotide sequence ID" value="NZ_JAGGKS010000008.1"/>
</dbReference>
<dbReference type="InterPro" id="IPR001357">
    <property type="entry name" value="BRCT_dom"/>
</dbReference>
<accession>A0ABS4GGY0</accession>
<reference evidence="2 3" key="1">
    <citation type="submission" date="2021-03" db="EMBL/GenBank/DDBJ databases">
        <title>Genomic Encyclopedia of Type Strains, Phase IV (KMG-IV): sequencing the most valuable type-strain genomes for metagenomic binning, comparative biology and taxonomic classification.</title>
        <authorList>
            <person name="Goeker M."/>
        </authorList>
    </citation>
    <scope>NUCLEOTIDE SEQUENCE [LARGE SCALE GENOMIC DNA]</scope>
    <source>
        <strain evidence="2 3">DSM 24004</strain>
    </source>
</reference>
<proteinExistence type="predicted"/>
<name>A0ABS4GGY0_9FIRM</name>
<keyword evidence="3" id="KW-1185">Reference proteome</keyword>
<dbReference type="Gene3D" id="3.40.50.10190">
    <property type="entry name" value="BRCT domain"/>
    <property type="match status" value="1"/>
</dbReference>
<keyword evidence="2" id="KW-0808">Transferase</keyword>
<dbReference type="Proteomes" id="UP001519342">
    <property type="component" value="Unassembled WGS sequence"/>
</dbReference>
<dbReference type="Pfam" id="PF00929">
    <property type="entry name" value="RNase_T"/>
    <property type="match status" value="1"/>
</dbReference>
<evidence type="ECO:0000313" key="3">
    <source>
        <dbReference type="Proteomes" id="UP001519342"/>
    </source>
</evidence>
<keyword evidence="2" id="KW-0548">Nucleotidyltransferase</keyword>
<dbReference type="GO" id="GO:0003887">
    <property type="term" value="F:DNA-directed DNA polymerase activity"/>
    <property type="evidence" value="ECO:0007669"/>
    <property type="project" value="UniProtKB-EC"/>
</dbReference>
<dbReference type="PROSITE" id="PS50172">
    <property type="entry name" value="BRCT"/>
    <property type="match status" value="1"/>
</dbReference>
<dbReference type="CDD" id="cd06130">
    <property type="entry name" value="DNA_pol_III_epsilon_like"/>
    <property type="match status" value="1"/>
</dbReference>
<dbReference type="SUPFAM" id="SSF52113">
    <property type="entry name" value="BRCT domain"/>
    <property type="match status" value="1"/>
</dbReference>
<protein>
    <submittedName>
        <fullName evidence="2">DNA polymerase-3 subunit epsilon</fullName>
        <ecNumber evidence="2">2.7.7.7</ecNumber>
    </submittedName>
</protein>
<comment type="caution">
    <text evidence="2">The sequence shown here is derived from an EMBL/GenBank/DDBJ whole genome shotgun (WGS) entry which is preliminary data.</text>
</comment>
<dbReference type="SMART" id="SM00479">
    <property type="entry name" value="EXOIII"/>
    <property type="match status" value="1"/>
</dbReference>
<gene>
    <name evidence="2" type="ORF">J2Z76_002752</name>
</gene>
<dbReference type="EC" id="2.7.7.7" evidence="2"/>
<dbReference type="CDD" id="cd17748">
    <property type="entry name" value="BRCT_DNA_ligase_like"/>
    <property type="match status" value="1"/>
</dbReference>
<dbReference type="Pfam" id="PF00533">
    <property type="entry name" value="BRCT"/>
    <property type="match status" value="1"/>
</dbReference>
<organism evidence="2 3">
    <name type="scientific">Sedimentibacter acidaminivorans</name>
    <dbReference type="NCBI Taxonomy" id="913099"/>
    <lineage>
        <taxon>Bacteria</taxon>
        <taxon>Bacillati</taxon>
        <taxon>Bacillota</taxon>
        <taxon>Tissierellia</taxon>
        <taxon>Sedimentibacter</taxon>
    </lineage>
</organism>
<evidence type="ECO:0000313" key="2">
    <source>
        <dbReference type="EMBL" id="MBP1926882.1"/>
    </source>
</evidence>
<dbReference type="InterPro" id="IPR013520">
    <property type="entry name" value="Ribonucl_H"/>
</dbReference>
<feature type="domain" description="BRCT" evidence="1">
    <location>
        <begin position="241"/>
        <end position="332"/>
    </location>
</feature>
<sequence>MSYSIGWDKPLSCSNIDCNEFICIDFETANSKRQSVCQFALIYFKDGVVIQEKEWLIKPPKDYRNFSEFNIQIHGIRPEDIKDKPEFNELWNEIYPLLNGKTLVAHNAPFDVGVLRSLIEYYNIDYPEFNFICTCSVARKTWDKQINYTLKNIANQLGYLFNHHDAHDDSRTCGKILLEAMKYHKVKTLKELAEKINMQIGYVSEDYYLPCSIYNGFKGLGGKNDRVKVCELTPASNCEFDEDNPLYNQHVVFTGTLISMTRQIAMQKVLNIGGLIDQGVTKNTNYLVMGVQDYAIFSDGKESSKTKKAKRYIEEGQDIQIIHEDDFIKMII</sequence>